<comment type="caution">
    <text evidence="2">The sequence shown here is derived from an EMBL/GenBank/DDBJ whole genome shotgun (WGS) entry which is preliminary data.</text>
</comment>
<dbReference type="Pfam" id="PF00004">
    <property type="entry name" value="AAA"/>
    <property type="match status" value="1"/>
</dbReference>
<proteinExistence type="predicted"/>
<dbReference type="InterPro" id="IPR003959">
    <property type="entry name" value="ATPase_AAA_core"/>
</dbReference>
<gene>
    <name evidence="2" type="primary">ftsH</name>
    <name evidence="2" type="ORF">Anas_08416</name>
</gene>
<dbReference type="SUPFAM" id="SSF52540">
    <property type="entry name" value="P-loop containing nucleoside triphosphate hydrolases"/>
    <property type="match status" value="1"/>
</dbReference>
<feature type="non-terminal residue" evidence="2">
    <location>
        <position position="1"/>
    </location>
</feature>
<keyword evidence="2" id="KW-0645">Protease</keyword>
<dbReference type="PANTHER" id="PTHR23076:SF97">
    <property type="entry name" value="ATP-DEPENDENT ZINC METALLOPROTEASE YME1L1"/>
    <property type="match status" value="1"/>
</dbReference>
<dbReference type="OrthoDB" id="27435at2759"/>
<dbReference type="Gene3D" id="3.40.50.300">
    <property type="entry name" value="P-loop containing nucleotide triphosphate hydrolases"/>
    <property type="match status" value="1"/>
</dbReference>
<feature type="domain" description="ATPase AAA-type core" evidence="1">
    <location>
        <begin position="12"/>
        <end position="84"/>
    </location>
</feature>
<keyword evidence="2" id="KW-0378">Hydrolase</keyword>
<keyword evidence="2" id="KW-0482">Metalloprotease</keyword>
<dbReference type="GO" id="GO:0004176">
    <property type="term" value="F:ATP-dependent peptidase activity"/>
    <property type="evidence" value="ECO:0007669"/>
    <property type="project" value="TreeGrafter"/>
</dbReference>
<dbReference type="EMBL" id="SEYY01003489">
    <property type="protein sequence ID" value="KAB7504270.1"/>
    <property type="molecule type" value="Genomic_DNA"/>
</dbReference>
<accession>A0A5N5TH82</accession>
<dbReference type="Proteomes" id="UP000326759">
    <property type="component" value="Unassembled WGS sequence"/>
</dbReference>
<dbReference type="AlphaFoldDB" id="A0A5N5TH82"/>
<dbReference type="GO" id="GO:0016887">
    <property type="term" value="F:ATP hydrolysis activity"/>
    <property type="evidence" value="ECO:0007669"/>
    <property type="project" value="InterPro"/>
</dbReference>
<sequence length="209" mass="23871">IARKACFLSLEGPCIFFIDEIDSLGFARSEEHNSDDIHLTNQALSIIDDCRSYPNLLVMAATNRPYALDKSFLSTGRLETQILLSAPTLNQRKEILNIYCKGLVPDSHSILWDIALATPGYVGADLKNPSVVYEEMMQLLGQLSPSLYKSLEFFTERPKYESVGGLNEIKRKLDILLLGYSKLDTKNKKSWLKKPRGWYKVTIFFFNWH</sequence>
<organism evidence="2 3">
    <name type="scientific">Armadillidium nasatum</name>
    <dbReference type="NCBI Taxonomy" id="96803"/>
    <lineage>
        <taxon>Eukaryota</taxon>
        <taxon>Metazoa</taxon>
        <taxon>Ecdysozoa</taxon>
        <taxon>Arthropoda</taxon>
        <taxon>Crustacea</taxon>
        <taxon>Multicrustacea</taxon>
        <taxon>Malacostraca</taxon>
        <taxon>Eumalacostraca</taxon>
        <taxon>Peracarida</taxon>
        <taxon>Isopoda</taxon>
        <taxon>Oniscidea</taxon>
        <taxon>Crinocheta</taxon>
        <taxon>Armadillidiidae</taxon>
        <taxon>Armadillidium</taxon>
    </lineage>
</organism>
<dbReference type="Gene3D" id="1.10.8.60">
    <property type="match status" value="1"/>
</dbReference>
<name>A0A5N5TH82_9CRUS</name>
<protein>
    <submittedName>
        <fullName evidence="2">ATP-dependent zinc metalloprotease FtsH</fullName>
    </submittedName>
</protein>
<evidence type="ECO:0000259" key="1">
    <source>
        <dbReference type="Pfam" id="PF00004"/>
    </source>
</evidence>
<dbReference type="PANTHER" id="PTHR23076">
    <property type="entry name" value="METALLOPROTEASE M41 FTSH"/>
    <property type="match status" value="1"/>
</dbReference>
<dbReference type="GO" id="GO:0006508">
    <property type="term" value="P:proteolysis"/>
    <property type="evidence" value="ECO:0007669"/>
    <property type="project" value="UniProtKB-KW"/>
</dbReference>
<dbReference type="GO" id="GO:0008237">
    <property type="term" value="F:metallopeptidase activity"/>
    <property type="evidence" value="ECO:0007669"/>
    <property type="project" value="UniProtKB-KW"/>
</dbReference>
<evidence type="ECO:0000313" key="3">
    <source>
        <dbReference type="Proteomes" id="UP000326759"/>
    </source>
</evidence>
<reference evidence="2 3" key="1">
    <citation type="journal article" date="2019" name="PLoS Biol.">
        <title>Sex chromosomes control vertical transmission of feminizing Wolbachia symbionts in an isopod.</title>
        <authorList>
            <person name="Becking T."/>
            <person name="Chebbi M.A."/>
            <person name="Giraud I."/>
            <person name="Moumen B."/>
            <person name="Laverre T."/>
            <person name="Caubet Y."/>
            <person name="Peccoud J."/>
            <person name="Gilbert C."/>
            <person name="Cordaux R."/>
        </authorList>
    </citation>
    <scope>NUCLEOTIDE SEQUENCE [LARGE SCALE GENOMIC DNA]</scope>
    <source>
        <strain evidence="2">ANa2</strain>
        <tissue evidence="2">Whole body excluding digestive tract and cuticle</tissue>
    </source>
</reference>
<evidence type="ECO:0000313" key="2">
    <source>
        <dbReference type="EMBL" id="KAB7504270.1"/>
    </source>
</evidence>
<keyword evidence="3" id="KW-1185">Reference proteome</keyword>
<dbReference type="InterPro" id="IPR027417">
    <property type="entry name" value="P-loop_NTPase"/>
</dbReference>
<dbReference type="GO" id="GO:0005524">
    <property type="term" value="F:ATP binding"/>
    <property type="evidence" value="ECO:0007669"/>
    <property type="project" value="InterPro"/>
</dbReference>